<evidence type="ECO:0000313" key="9">
    <source>
        <dbReference type="EMBL" id="VDK66986.1"/>
    </source>
</evidence>
<dbReference type="InterPro" id="IPR013057">
    <property type="entry name" value="AA_transpt_TM"/>
</dbReference>
<sequence>MAAAADTTAVYSSWVGLLYIFNLIVGTGALALPKAFASAGYILSLIIIAISALASYIAATFVLESLSIGNAAQERKRKFEH</sequence>
<keyword evidence="3 7" id="KW-1133">Transmembrane helix</keyword>
<evidence type="ECO:0000256" key="1">
    <source>
        <dbReference type="ARBA" id="ARBA00004141"/>
    </source>
</evidence>
<evidence type="ECO:0000313" key="10">
    <source>
        <dbReference type="Proteomes" id="UP000271889"/>
    </source>
</evidence>
<feature type="domain" description="Amino acid transporter transmembrane" evidence="8">
    <location>
        <begin position="12"/>
        <end position="79"/>
    </location>
</feature>
<evidence type="ECO:0000256" key="5">
    <source>
        <dbReference type="ARBA" id="ARBA00023180"/>
    </source>
</evidence>
<keyword evidence="4 7" id="KW-0472">Membrane</keyword>
<reference evidence="9 10" key="1">
    <citation type="submission" date="2018-11" db="EMBL/GenBank/DDBJ databases">
        <authorList>
            <consortium name="Pathogen Informatics"/>
        </authorList>
    </citation>
    <scope>NUCLEOTIDE SEQUENCE [LARGE SCALE GENOMIC DNA]</scope>
</reference>
<gene>
    <name evidence="9" type="ORF">CGOC_LOCUS6263</name>
</gene>
<evidence type="ECO:0000256" key="4">
    <source>
        <dbReference type="ARBA" id="ARBA00023136"/>
    </source>
</evidence>
<evidence type="ECO:0000256" key="3">
    <source>
        <dbReference type="ARBA" id="ARBA00022989"/>
    </source>
</evidence>
<name>A0A3P6RYM4_CYLGO</name>
<organism evidence="9 10">
    <name type="scientific">Cylicostephanus goldi</name>
    <name type="common">Nematode worm</name>
    <dbReference type="NCBI Taxonomy" id="71465"/>
    <lineage>
        <taxon>Eukaryota</taxon>
        <taxon>Metazoa</taxon>
        <taxon>Ecdysozoa</taxon>
        <taxon>Nematoda</taxon>
        <taxon>Chromadorea</taxon>
        <taxon>Rhabditida</taxon>
        <taxon>Rhabditina</taxon>
        <taxon>Rhabditomorpha</taxon>
        <taxon>Strongyloidea</taxon>
        <taxon>Strongylidae</taxon>
        <taxon>Cylicostephanus</taxon>
    </lineage>
</organism>
<dbReference type="EMBL" id="UYRV01020117">
    <property type="protein sequence ID" value="VDK66986.1"/>
    <property type="molecule type" value="Genomic_DNA"/>
</dbReference>
<dbReference type="Pfam" id="PF01490">
    <property type="entry name" value="Aa_trans"/>
    <property type="match status" value="1"/>
</dbReference>
<comment type="subcellular location">
    <subcellularLocation>
        <location evidence="1">Membrane</location>
        <topology evidence="1">Multi-pass membrane protein</topology>
    </subcellularLocation>
</comment>
<accession>A0A3P6RYM4</accession>
<keyword evidence="5" id="KW-0325">Glycoprotein</keyword>
<evidence type="ECO:0000256" key="2">
    <source>
        <dbReference type="ARBA" id="ARBA00022692"/>
    </source>
</evidence>
<proteinExistence type="inferred from homology"/>
<protein>
    <recommendedName>
        <fullName evidence="8">Amino acid transporter transmembrane domain-containing protein</fullName>
    </recommendedName>
</protein>
<keyword evidence="10" id="KW-1185">Reference proteome</keyword>
<dbReference type="GO" id="GO:0016020">
    <property type="term" value="C:membrane"/>
    <property type="evidence" value="ECO:0007669"/>
    <property type="project" value="UniProtKB-SubCell"/>
</dbReference>
<evidence type="ECO:0000256" key="7">
    <source>
        <dbReference type="SAM" id="Phobius"/>
    </source>
</evidence>
<dbReference type="OrthoDB" id="294541at2759"/>
<dbReference type="AlphaFoldDB" id="A0A3P6RYM4"/>
<comment type="similarity">
    <text evidence="6">Belongs to the TMEM104 family.</text>
</comment>
<keyword evidence="2 7" id="KW-0812">Transmembrane</keyword>
<evidence type="ECO:0000259" key="8">
    <source>
        <dbReference type="Pfam" id="PF01490"/>
    </source>
</evidence>
<evidence type="ECO:0000256" key="6">
    <source>
        <dbReference type="ARBA" id="ARBA00038166"/>
    </source>
</evidence>
<feature type="transmembrane region" description="Helical" evidence="7">
    <location>
        <begin position="12"/>
        <end position="32"/>
    </location>
</feature>
<dbReference type="PANTHER" id="PTHR16189">
    <property type="entry name" value="TRANSMEMBRANE PROTEIN 104-RELATED"/>
    <property type="match status" value="1"/>
</dbReference>
<dbReference type="PANTHER" id="PTHR16189:SF0">
    <property type="entry name" value="TRANSMEMBRANE PROTEIN 104"/>
    <property type="match status" value="1"/>
</dbReference>
<dbReference type="Proteomes" id="UP000271889">
    <property type="component" value="Unassembled WGS sequence"/>
</dbReference>
<feature type="transmembrane region" description="Helical" evidence="7">
    <location>
        <begin position="39"/>
        <end position="59"/>
    </location>
</feature>